<dbReference type="InterPro" id="IPR014284">
    <property type="entry name" value="RNA_pol_sigma-70_dom"/>
</dbReference>
<proteinExistence type="inferred from homology"/>
<dbReference type="InterPro" id="IPR036388">
    <property type="entry name" value="WH-like_DNA-bd_sf"/>
</dbReference>
<dbReference type="InterPro" id="IPR013324">
    <property type="entry name" value="RNA_pol_sigma_r3/r4-like"/>
</dbReference>
<name>A0ABT8YIZ9_9HYPH</name>
<evidence type="ECO:0000256" key="1">
    <source>
        <dbReference type="ARBA" id="ARBA00010641"/>
    </source>
</evidence>
<accession>A0ABT8YIZ9</accession>
<dbReference type="NCBIfam" id="TIGR02937">
    <property type="entry name" value="sigma70-ECF"/>
    <property type="match status" value="1"/>
</dbReference>
<dbReference type="InterPro" id="IPR039425">
    <property type="entry name" value="RNA_pol_sigma-70-like"/>
</dbReference>
<gene>
    <name evidence="7" type="ORF">Q4481_05020</name>
</gene>
<dbReference type="Proteomes" id="UP001174932">
    <property type="component" value="Unassembled WGS sequence"/>
</dbReference>
<keyword evidence="4" id="KW-0804">Transcription</keyword>
<evidence type="ECO:0000259" key="5">
    <source>
        <dbReference type="Pfam" id="PF04542"/>
    </source>
</evidence>
<feature type="domain" description="RNA polymerase sigma-70 region 2" evidence="5">
    <location>
        <begin position="20"/>
        <end position="87"/>
    </location>
</feature>
<comment type="similarity">
    <text evidence="1">Belongs to the sigma-70 factor family. ECF subfamily.</text>
</comment>
<evidence type="ECO:0000313" key="8">
    <source>
        <dbReference type="Proteomes" id="UP001174932"/>
    </source>
</evidence>
<dbReference type="InterPro" id="IPR007627">
    <property type="entry name" value="RNA_pol_sigma70_r2"/>
</dbReference>
<evidence type="ECO:0000256" key="2">
    <source>
        <dbReference type="ARBA" id="ARBA00023015"/>
    </source>
</evidence>
<dbReference type="Pfam" id="PF04542">
    <property type="entry name" value="Sigma70_r2"/>
    <property type="match status" value="1"/>
</dbReference>
<dbReference type="InterPro" id="IPR013249">
    <property type="entry name" value="RNA_pol_sigma70_r4_t2"/>
</dbReference>
<dbReference type="Gene3D" id="1.10.1740.10">
    <property type="match status" value="1"/>
</dbReference>
<dbReference type="PANTHER" id="PTHR43133:SF25">
    <property type="entry name" value="RNA POLYMERASE SIGMA FACTOR RFAY-RELATED"/>
    <property type="match status" value="1"/>
</dbReference>
<dbReference type="EMBL" id="JAUOZU010000005">
    <property type="protein sequence ID" value="MDO6963308.1"/>
    <property type="molecule type" value="Genomic_DNA"/>
</dbReference>
<dbReference type="Pfam" id="PF08281">
    <property type="entry name" value="Sigma70_r4_2"/>
    <property type="match status" value="1"/>
</dbReference>
<reference evidence="7" key="1">
    <citation type="journal article" date="2015" name="Int. J. Syst. Evol. Microbiol.">
        <title>Rhizobium alvei sp. nov., isolated from a freshwater river.</title>
        <authorList>
            <person name="Sheu S.Y."/>
            <person name="Huang H.W."/>
            <person name="Young C.C."/>
            <person name="Chen W.M."/>
        </authorList>
    </citation>
    <scope>NUCLEOTIDE SEQUENCE</scope>
    <source>
        <strain evidence="7">TNR-22</strain>
    </source>
</reference>
<feature type="domain" description="RNA polymerase sigma factor 70 region 4 type 2" evidence="6">
    <location>
        <begin position="112"/>
        <end position="164"/>
    </location>
</feature>
<dbReference type="RefSeq" id="WP_304375225.1">
    <property type="nucleotide sequence ID" value="NZ_JAUOZU010000005.1"/>
</dbReference>
<dbReference type="CDD" id="cd06171">
    <property type="entry name" value="Sigma70_r4"/>
    <property type="match status" value="1"/>
</dbReference>
<keyword evidence="3" id="KW-0731">Sigma factor</keyword>
<protein>
    <submittedName>
        <fullName evidence="7">Sigma-70 family RNA polymerase sigma factor</fullName>
    </submittedName>
</protein>
<organism evidence="7 8">
    <name type="scientific">Rhizobium alvei</name>
    <dbReference type="NCBI Taxonomy" id="1132659"/>
    <lineage>
        <taxon>Bacteria</taxon>
        <taxon>Pseudomonadati</taxon>
        <taxon>Pseudomonadota</taxon>
        <taxon>Alphaproteobacteria</taxon>
        <taxon>Hyphomicrobiales</taxon>
        <taxon>Rhizobiaceae</taxon>
        <taxon>Rhizobium/Agrobacterium group</taxon>
        <taxon>Rhizobium</taxon>
    </lineage>
</organism>
<keyword evidence="8" id="KW-1185">Reference proteome</keyword>
<dbReference type="InterPro" id="IPR013325">
    <property type="entry name" value="RNA_pol_sigma_r2"/>
</dbReference>
<dbReference type="SUPFAM" id="SSF88946">
    <property type="entry name" value="Sigma2 domain of RNA polymerase sigma factors"/>
    <property type="match status" value="1"/>
</dbReference>
<evidence type="ECO:0000256" key="3">
    <source>
        <dbReference type="ARBA" id="ARBA00023082"/>
    </source>
</evidence>
<reference evidence="7" key="2">
    <citation type="submission" date="2023-07" db="EMBL/GenBank/DDBJ databases">
        <authorList>
            <person name="Shen H."/>
        </authorList>
    </citation>
    <scope>NUCLEOTIDE SEQUENCE</scope>
    <source>
        <strain evidence="7">TNR-22</strain>
    </source>
</reference>
<dbReference type="Gene3D" id="1.10.10.10">
    <property type="entry name" value="Winged helix-like DNA-binding domain superfamily/Winged helix DNA-binding domain"/>
    <property type="match status" value="1"/>
</dbReference>
<evidence type="ECO:0000259" key="6">
    <source>
        <dbReference type="Pfam" id="PF08281"/>
    </source>
</evidence>
<comment type="caution">
    <text evidence="7">The sequence shown here is derived from an EMBL/GenBank/DDBJ whole genome shotgun (WGS) entry which is preliminary data.</text>
</comment>
<dbReference type="PANTHER" id="PTHR43133">
    <property type="entry name" value="RNA POLYMERASE ECF-TYPE SIGMA FACTO"/>
    <property type="match status" value="1"/>
</dbReference>
<sequence>MEADLIRRAKAGERQAFADLLTANYDFIHAVAWKWTRNRIEADDIAQDVCLKIATALQGFRGDGQFRGWLYRMTLNAVRDRSRQAKRERSGQDAWISDPSQMPVVQDRAELDALWTAVQSLGSKQRDAVMLVYSEGLSHAEAAHVLGCTESTVSWHLHEARKRLKILLGRDVA</sequence>
<evidence type="ECO:0000313" key="7">
    <source>
        <dbReference type="EMBL" id="MDO6963308.1"/>
    </source>
</evidence>
<dbReference type="SUPFAM" id="SSF88659">
    <property type="entry name" value="Sigma3 and sigma4 domains of RNA polymerase sigma factors"/>
    <property type="match status" value="1"/>
</dbReference>
<keyword evidence="2" id="KW-0805">Transcription regulation</keyword>
<evidence type="ECO:0000256" key="4">
    <source>
        <dbReference type="ARBA" id="ARBA00023163"/>
    </source>
</evidence>